<dbReference type="EC" id="3.6.3.-" evidence="11"/>
<dbReference type="PROSITE" id="PS50893">
    <property type="entry name" value="ABC_TRANSPORTER_2"/>
    <property type="match status" value="1"/>
</dbReference>
<proteinExistence type="inferred from homology"/>
<dbReference type="EMBL" id="FMPI01000007">
    <property type="protein sequence ID" value="SCS85031.1"/>
    <property type="molecule type" value="Genomic_DNA"/>
</dbReference>
<comment type="subcellular location">
    <subcellularLocation>
        <location evidence="1">Cell membrane</location>
        <topology evidence="1">Peripheral membrane protein</topology>
    </subcellularLocation>
</comment>
<dbReference type="InterPro" id="IPR003593">
    <property type="entry name" value="AAA+_ATPase"/>
</dbReference>
<dbReference type="AlphaFoldDB" id="A0A1D4K1B5"/>
<dbReference type="GO" id="GO:0016887">
    <property type="term" value="F:ATP hydrolysis activity"/>
    <property type="evidence" value="ECO:0007669"/>
    <property type="project" value="InterPro"/>
</dbReference>
<accession>A0A1D4K1B5</accession>
<dbReference type="EMBL" id="FMPG01000002">
    <property type="protein sequence ID" value="SCS67780.1"/>
    <property type="molecule type" value="Genomic_DNA"/>
</dbReference>
<dbReference type="GO" id="GO:0005524">
    <property type="term" value="F:ATP binding"/>
    <property type="evidence" value="ECO:0007669"/>
    <property type="project" value="UniProtKB-KW"/>
</dbReference>
<evidence type="ECO:0000313" key="12">
    <source>
        <dbReference type="EMBL" id="SCS85031.1"/>
    </source>
</evidence>
<gene>
    <name evidence="11" type="primary">opp-1D</name>
    <name evidence="11" type="ORF">SAMEA2297795_00962</name>
    <name evidence="12" type="ORF">SAMEA2297796_01241</name>
</gene>
<evidence type="ECO:0000256" key="3">
    <source>
        <dbReference type="ARBA" id="ARBA00022448"/>
    </source>
</evidence>
<dbReference type="OrthoDB" id="9802264at2"/>
<name>A0A1D4K1B5_9STAP</name>
<dbReference type="Proteomes" id="UP000095768">
    <property type="component" value="Unassembled WGS sequence"/>
</dbReference>
<keyword evidence="3" id="KW-0813">Transport</keyword>
<evidence type="ECO:0000256" key="1">
    <source>
        <dbReference type="ARBA" id="ARBA00004202"/>
    </source>
</evidence>
<sequence>MSLLTVKQLNITDTQTHQQLVNGIHFQLEKGETLGIIGESGSGKTITCRAIMGLNDPRLQVEGQIYFDGVDLLQLPNQLLRQRRGGDIAMIMQQGSRAFDPSSKVGKQMFETMVMHTDLSKKSIEAVLIKYMQFMKLKDPEQILQSYPHMLSGGMLQRLMIVLALALKPKLIIADEPTTALDTITQYDVLEAFSDIKKQIDCAIIFISHDLAVINKVADKIMVMKAGVCVESGPKEAVLFSPHHDYTKYLLSTKQKINHHFKLIMRGEGHA</sequence>
<evidence type="ECO:0000313" key="11">
    <source>
        <dbReference type="EMBL" id="SCS67780.1"/>
    </source>
</evidence>
<dbReference type="PANTHER" id="PTHR43297:SF14">
    <property type="entry name" value="ATPASE AAA-TYPE CORE DOMAIN-CONTAINING PROTEIN"/>
    <property type="match status" value="1"/>
</dbReference>
<dbReference type="InterPro" id="IPR027417">
    <property type="entry name" value="P-loop_NTPase"/>
</dbReference>
<dbReference type="NCBIfam" id="NF047576">
    <property type="entry name" value="opine_ATP_CntF"/>
    <property type="match status" value="1"/>
</dbReference>
<dbReference type="GO" id="GO:0005886">
    <property type="term" value="C:plasma membrane"/>
    <property type="evidence" value="ECO:0007669"/>
    <property type="project" value="UniProtKB-SubCell"/>
</dbReference>
<dbReference type="InterPro" id="IPR003439">
    <property type="entry name" value="ABC_transporter-like_ATP-bd"/>
</dbReference>
<feature type="domain" description="ABC transporter" evidence="10">
    <location>
        <begin position="6"/>
        <end position="251"/>
    </location>
</feature>
<keyword evidence="13" id="KW-1185">Reference proteome</keyword>
<comment type="similarity">
    <text evidence="2">Belongs to the ABC transporter superfamily.</text>
</comment>
<dbReference type="NCBIfam" id="NF047578">
    <property type="entry name" value="opine_ATP_CntD"/>
    <property type="match status" value="1"/>
</dbReference>
<evidence type="ECO:0000313" key="14">
    <source>
        <dbReference type="Proteomes" id="UP000095768"/>
    </source>
</evidence>
<evidence type="ECO:0000256" key="4">
    <source>
        <dbReference type="ARBA" id="ARBA00022475"/>
    </source>
</evidence>
<keyword evidence="5" id="KW-0997">Cell inner membrane</keyword>
<dbReference type="InterPro" id="IPR017871">
    <property type="entry name" value="ABC_transporter-like_CS"/>
</dbReference>
<organism evidence="11 14">
    <name type="scientific">Staphylococcus caeli</name>
    <dbReference type="NCBI Taxonomy" id="2201815"/>
    <lineage>
        <taxon>Bacteria</taxon>
        <taxon>Bacillati</taxon>
        <taxon>Bacillota</taxon>
        <taxon>Bacilli</taxon>
        <taxon>Bacillales</taxon>
        <taxon>Staphylococcaceae</taxon>
        <taxon>Staphylococcus</taxon>
    </lineage>
</organism>
<evidence type="ECO:0000259" key="10">
    <source>
        <dbReference type="PROSITE" id="PS50893"/>
    </source>
</evidence>
<dbReference type="SUPFAM" id="SSF52540">
    <property type="entry name" value="P-loop containing nucleoside triphosphate hydrolases"/>
    <property type="match status" value="1"/>
</dbReference>
<dbReference type="PROSITE" id="PS00211">
    <property type="entry name" value="ABC_TRANSPORTER_1"/>
    <property type="match status" value="1"/>
</dbReference>
<protein>
    <submittedName>
        <fullName evidence="11">Oligopeptide transporter putative ATPase domain protein</fullName>
        <ecNumber evidence="11">3.6.3.-</ecNumber>
    </submittedName>
</protein>
<dbReference type="Proteomes" id="UP000095412">
    <property type="component" value="Unassembled WGS sequence"/>
</dbReference>
<keyword evidence="7" id="KW-0067">ATP-binding</keyword>
<dbReference type="Gene3D" id="3.40.50.300">
    <property type="entry name" value="P-loop containing nucleotide triphosphate hydrolases"/>
    <property type="match status" value="1"/>
</dbReference>
<keyword evidence="6" id="KW-0547">Nucleotide-binding</keyword>
<evidence type="ECO:0000256" key="6">
    <source>
        <dbReference type="ARBA" id="ARBA00022741"/>
    </source>
</evidence>
<dbReference type="InterPro" id="IPR050388">
    <property type="entry name" value="ABC_Ni/Peptide_Import"/>
</dbReference>
<reference evidence="11 14" key="1">
    <citation type="submission" date="2016-09" db="EMBL/GenBank/DDBJ databases">
        <authorList>
            <consortium name="Pathogen Informatics"/>
        </authorList>
    </citation>
    <scope>NUCLEOTIDE SEQUENCE [LARGE SCALE GENOMIC DNA]</scope>
    <source>
        <strain evidence="11 14">82B</strain>
    </source>
</reference>
<dbReference type="PANTHER" id="PTHR43297">
    <property type="entry name" value="OLIGOPEPTIDE TRANSPORT ATP-BINDING PROTEIN APPD"/>
    <property type="match status" value="1"/>
</dbReference>
<evidence type="ECO:0000256" key="9">
    <source>
        <dbReference type="ARBA" id="ARBA00023136"/>
    </source>
</evidence>
<evidence type="ECO:0000256" key="8">
    <source>
        <dbReference type="ARBA" id="ARBA00022967"/>
    </source>
</evidence>
<dbReference type="CDD" id="cd03257">
    <property type="entry name" value="ABC_NikE_OppD_transporters"/>
    <property type="match status" value="1"/>
</dbReference>
<evidence type="ECO:0000256" key="5">
    <source>
        <dbReference type="ARBA" id="ARBA00022519"/>
    </source>
</evidence>
<reference evidence="12 13" key="2">
    <citation type="submission" date="2016-09" db="EMBL/GenBank/DDBJ databases">
        <authorList>
            <consortium name="Pathogen Informatics"/>
            <person name="Sun Q."/>
            <person name="Inoue M."/>
        </authorList>
    </citation>
    <scope>NUCLEOTIDE SEQUENCE [LARGE SCALE GENOMIC DNA]</scope>
    <source>
        <strain evidence="12 13">82C</strain>
    </source>
</reference>
<keyword evidence="11" id="KW-0378">Hydrolase</keyword>
<keyword evidence="4" id="KW-1003">Cell membrane</keyword>
<dbReference type="SMART" id="SM00382">
    <property type="entry name" value="AAA"/>
    <property type="match status" value="1"/>
</dbReference>
<evidence type="ECO:0000313" key="13">
    <source>
        <dbReference type="Proteomes" id="UP000095412"/>
    </source>
</evidence>
<evidence type="ECO:0000256" key="7">
    <source>
        <dbReference type="ARBA" id="ARBA00022840"/>
    </source>
</evidence>
<dbReference type="Pfam" id="PF00005">
    <property type="entry name" value="ABC_tran"/>
    <property type="match status" value="1"/>
</dbReference>
<dbReference type="RefSeq" id="WP_069995419.1">
    <property type="nucleotide sequence ID" value="NZ_FMPG01000002.1"/>
</dbReference>
<evidence type="ECO:0000256" key="2">
    <source>
        <dbReference type="ARBA" id="ARBA00005417"/>
    </source>
</evidence>
<keyword evidence="8" id="KW-1278">Translocase</keyword>
<keyword evidence="9" id="KW-0472">Membrane</keyword>